<comment type="caution">
    <text evidence="3">The sequence shown here is derived from an EMBL/GenBank/DDBJ whole genome shotgun (WGS) entry which is preliminary data.</text>
</comment>
<reference evidence="3 4" key="1">
    <citation type="submission" date="2021-05" db="EMBL/GenBank/DDBJ databases">
        <title>Shewanella sp. JM162201.</title>
        <authorList>
            <person name="Xu S."/>
            <person name="Li A."/>
        </authorList>
    </citation>
    <scope>NUCLEOTIDE SEQUENCE [LARGE SCALE GENOMIC DNA]</scope>
    <source>
        <strain evidence="3 4">JM162201</strain>
    </source>
</reference>
<evidence type="ECO:0000313" key="4">
    <source>
        <dbReference type="Proteomes" id="UP001195903"/>
    </source>
</evidence>
<dbReference type="Proteomes" id="UP001195903">
    <property type="component" value="Unassembled WGS sequence"/>
</dbReference>
<dbReference type="Gene3D" id="2.40.230.20">
    <property type="entry name" value="Nucleoside-specific channel-forming protein, Tsx-like"/>
    <property type="match status" value="1"/>
</dbReference>
<organism evidence="3 4">
    <name type="scientific">Shewanella jiangmenensis</name>
    <dbReference type="NCBI Taxonomy" id="2837387"/>
    <lineage>
        <taxon>Bacteria</taxon>
        <taxon>Pseudomonadati</taxon>
        <taxon>Pseudomonadota</taxon>
        <taxon>Gammaproteobacteria</taxon>
        <taxon>Alteromonadales</taxon>
        <taxon>Shewanellaceae</taxon>
        <taxon>Shewanella</taxon>
    </lineage>
</organism>
<feature type="chain" id="PRO_5047251922" evidence="2">
    <location>
        <begin position="25"/>
        <end position="269"/>
    </location>
</feature>
<proteinExistence type="inferred from homology"/>
<name>A0ABS5UZA0_9GAMM</name>
<dbReference type="InterPro" id="IPR036777">
    <property type="entry name" value="Channel_Tsx-like_sf"/>
</dbReference>
<keyword evidence="4" id="KW-1185">Reference proteome</keyword>
<comment type="similarity">
    <text evidence="1">Belongs to the nucleoside-specific channel-forming outer membrane porin (Tsx) (TC 1.B.10) family.</text>
</comment>
<gene>
    <name evidence="3" type="ORF">KJI95_02885</name>
</gene>
<dbReference type="NCBIfam" id="NF008574">
    <property type="entry name" value="PRK11528.1"/>
    <property type="match status" value="1"/>
</dbReference>
<dbReference type="Pfam" id="PF03502">
    <property type="entry name" value="Channel_Tsx"/>
    <property type="match status" value="1"/>
</dbReference>
<dbReference type="SUPFAM" id="SSF111364">
    <property type="entry name" value="Tsx-like channel"/>
    <property type="match status" value="1"/>
</dbReference>
<dbReference type="EMBL" id="JAHEPS010000001">
    <property type="protein sequence ID" value="MBT1443470.1"/>
    <property type="molecule type" value="Genomic_DNA"/>
</dbReference>
<protein>
    <submittedName>
        <fullName evidence="3">Ion channel protein Tsx</fullName>
    </submittedName>
</protein>
<dbReference type="InterPro" id="IPR018013">
    <property type="entry name" value="Channel_Tsx-like"/>
</dbReference>
<keyword evidence="2" id="KW-0732">Signal</keyword>
<evidence type="ECO:0000256" key="2">
    <source>
        <dbReference type="SAM" id="SignalP"/>
    </source>
</evidence>
<evidence type="ECO:0000313" key="3">
    <source>
        <dbReference type="EMBL" id="MBT1443470.1"/>
    </source>
</evidence>
<evidence type="ECO:0000256" key="1">
    <source>
        <dbReference type="ARBA" id="ARBA00008728"/>
    </source>
</evidence>
<sequence length="269" mass="29802">MKNVKMMAVAAATLAAVSAGTAQAEQLYGFSNMSVNYLDWTAKAEDRSNNGYGGAKEDFVYLELEGGAGYSWGDVYGFIDLENPENINKSERDFSGNPVTDSFRIAAKGSIAANIGSSNWNVYSHLYSLTVAAEGFFDQNLVVGVSYDVFTDSGFWIKPFLGVHYENQTFAGSGFNGYMAGWVLGYNFDLGSQKFMVTNWHETEFAREDQFRNNGTQYTLKSTGQNGAVSLWWLATEQLTFGLQYRYADHKLGTAAYHDAAIFTAKYNF</sequence>
<feature type="signal peptide" evidence="2">
    <location>
        <begin position="1"/>
        <end position="24"/>
    </location>
</feature>
<accession>A0ABS5UZA0</accession>